<feature type="signal peptide" evidence="8">
    <location>
        <begin position="1"/>
        <end position="20"/>
    </location>
</feature>
<dbReference type="InterPro" id="IPR013098">
    <property type="entry name" value="Ig_I-set"/>
</dbReference>
<dbReference type="InterPro" id="IPR000372">
    <property type="entry name" value="LRRNT"/>
</dbReference>
<feature type="domain" description="Ig-like" evidence="9">
    <location>
        <begin position="2361"/>
        <end position="2454"/>
    </location>
</feature>
<proteinExistence type="predicted"/>
<feature type="compositionally biased region" description="Pro residues" evidence="7">
    <location>
        <begin position="2240"/>
        <end position="2252"/>
    </location>
</feature>
<dbReference type="Pfam" id="PF07679">
    <property type="entry name" value="I-set"/>
    <property type="match status" value="3"/>
</dbReference>
<dbReference type="Pfam" id="PF13855">
    <property type="entry name" value="LRR_8"/>
    <property type="match status" value="1"/>
</dbReference>
<feature type="compositionally biased region" description="Low complexity" evidence="7">
    <location>
        <begin position="1302"/>
        <end position="1332"/>
    </location>
</feature>
<feature type="compositionally biased region" description="Low complexity" evidence="7">
    <location>
        <begin position="1339"/>
        <end position="1352"/>
    </location>
</feature>
<dbReference type="InterPro" id="IPR003598">
    <property type="entry name" value="Ig_sub2"/>
</dbReference>
<feature type="domain" description="Ig-like" evidence="9">
    <location>
        <begin position="1500"/>
        <end position="1593"/>
    </location>
</feature>
<feature type="compositionally biased region" description="Basic and acidic residues" evidence="7">
    <location>
        <begin position="782"/>
        <end position="792"/>
    </location>
</feature>
<evidence type="ECO:0000256" key="3">
    <source>
        <dbReference type="ARBA" id="ARBA00022737"/>
    </source>
</evidence>
<dbReference type="InterPro" id="IPR003591">
    <property type="entry name" value="Leu-rich_rpt_typical-subtyp"/>
</dbReference>
<dbReference type="SMART" id="SM00406">
    <property type="entry name" value="IGv"/>
    <property type="match status" value="3"/>
</dbReference>
<dbReference type="PROSITE" id="PS50835">
    <property type="entry name" value="IG_LIKE"/>
    <property type="match status" value="10"/>
</dbReference>
<feature type="compositionally biased region" description="Polar residues" evidence="7">
    <location>
        <begin position="1707"/>
        <end position="1721"/>
    </location>
</feature>
<dbReference type="CDD" id="cd00096">
    <property type="entry name" value="Ig"/>
    <property type="match status" value="3"/>
</dbReference>
<feature type="region of interest" description="Disordered" evidence="7">
    <location>
        <begin position="1691"/>
        <end position="1721"/>
    </location>
</feature>
<dbReference type="SUPFAM" id="SSF52058">
    <property type="entry name" value="L domain-like"/>
    <property type="match status" value="1"/>
</dbReference>
<sequence length="2456" mass="266529">MSFWCTVLFSYFLHLPFLFGRDNLCVAFFSCGEKMYQSVCIPAALLVLTLVVPGGQSCPRTCNCYQANEVHCTFRSLLTIPPGLPEHTRRINLGFNSISRIQESSLAGLKKVELLMLHSNAIHHLPDSLFKDMKSLQVNKLSYNKLREIPSSVTFFGLTSLLRLYLDHNHLQHIHPRALLQLPSLRLLRLQGNRLHQLHPHTLCTLSLLNTYYFSTLRHLDLSNNSLTTLPKDILATAPLLETLVLQANPWSCDCRMSWFLSWSLAHPGLMKCPSGLQCPTCASPNSLQGQGLLDQTDLSCTSPVILYPERNMPLEAELSEIQPRETFREPLGSASVGLSDQQGNSVDLKCNVTHSDSQDITLVPDLSLSSASPIPLALSLSLECPVGRESYEKLWRILAYYSETAVRLEREIMLSKAPALAYRYRQTAETEGYYHTGVKASIKVRPQWLLQPAISIQLNREQSNADKVYLIYSTRVSAHPGSTSHPSSSSSASQPWVLISTSPSSKAMVAVSGNEVLLSCPLLSSGNPKVQWILPDGARLISPASSTDDMVQATASGLRLRKVQLSNAGLYYCVAQAGKDVDVLPMRLAVEESSLPPSGEDMGPPVTGIIRKAISLSCKASGSPEPHIGWVLPDGNIIRPGLTVSGGLTLQSNGSLSLLNPSQRDAGHYRCVAVNHYGSDSMSMQLELKPQHPPPIRTSFPRGPQSAAGRSTKIRAPLLGQMEEGSGDEEEEEERTIVGNRRRPGPQQSPLNRRYPIGKPRRRGPIREGPLRRRGPVTSSDPRRNRFENRHRVTTNKQRIDPEKWAHLLAKIRQKTAHTNNSQPITAGNPTAEPAGRSKDRDTARDGRVDDTERGEADGADVEAETEGSSVDDAVLQEEGLHPIHPVVSETHTKTEAEPENGSERLTETQTNTDSQTHLQTEDPDPQTETVTQKGPATSGPISGLNEIVPESAEGIGQEANQKPARARPQNPRQGPLPNVVPNSRPRRPWNSRRRIGQQRRIINMARVQPLIPSRPLPDPTKHRAQTTAPDSTTAKSNNVLVSTTMPLSTWLIRSDHLETAPNRAEQTPLSLGISDSESASPSVTSFTSLSPSHTKTHKGTMTHSAVFPDTALSDTVTPTPTHSNAVISQTSVLDTHTGTPTHGIQILTETYPALDTHVDGLPGKHSEEQERNLLDVPSETHSTAVSSTVSSEAAATMVTFTTTPSTTSHLTSAAGSTTKTSKNTLPTRTTAMETHPILDTTSTFIPTSSTTRSSTITVTSTTTTTTATPIATSTTPTTTITYTTTTAPTSSKIPFKAIPTTSKPFPATTTTTSTRTTTSARTSPTTTRASVIASISTPVTATTRITTTRRPLPRERSNIGTGDPRGRPVSGAPNQGRSPPQWKNPGANSIPDSHGSRVRWSPYATLIKCCCPCLSEANTDTNVYLILLSSLQTYANMHFSYDLIFKGKLIMFIIFLVSMFRVGVLFELSMQTFGSFLVCVLLFHDRLLTTLEVWTRPPRMQIPSYRETTIHQGGELLLQCQADGVPNPLLSWVLPDRSALTSAASSSNRTFMDTNGTLHISVTLQTDRGVYRCVASNLAGAASASVRVHVSSLPPVIHQAKEEHLLLSSGRPVYAHCSARGAPAPTLRWRIPDGTLVRPSQFLHGNLFVLPNGTLHIRGVGPKDSGAYECTASNAVGADKRTVRVEIKGETLPPPLGSSRSSSSYTHQTSDTNSLPKINKTVTSLPSHFTNTNKTKLSIPSLPSSVPTTNTKVLLGIVNNTKATSSPPSDKRKVSANLRPFPVSPFSKARIVSTSPSITAVHYGGILQLHCSVTGNPTPTIIWRTPMRKLVDMHFSFDRRLKVHPNGSLSVKGVTDKDAGDYLCIARNKVADDYRLLSVSVASKPAKIEPKQPLNQMVSFGKPLKVDCQASGMPDPAVHWSLPDGTMVNSVLQGEDRGGRARRLTVFDNGTLLVPAVGMGEEGEYTCYAENQGGQDTMKVKVKVMTSPPSFMDDRNYHIIKVRQGATAAIHCRATGEPAPTVTWFSPANRVIPRSSGSGHYSERVVVISNGILEVRQAQRFDTGNYTCRASNSAGGRSMVVVVGVVTTVKQRALKGQTVLLPCPSQGSPPPRLSWLLPGNGVLPAPYYGSRLTVHRNGSLELRSLRESDAGTLVCVVRGERGEVRIQVTLEVSEAQHQARYPHRGAAVEKTVQKNAVLIETPQSGASTESFSSVLHEQQLHPRIPVAQKPLQKGLSLPVPPQPAGPPPHSSGPVREPAVSTRTASLVSIISGETLRLSCPAPQTPEYARGSLSWTVPSGKVLSRGESGDSGYVVQEDGTLTVQQASVFDRGTYTCRSTSQDSSAISVITVPVIVIAYPPRIMTGPSPVTYTRPGVAVQLPCQTTATPRATVTWETPDLMQLRVMGQARIYGNRYLSPQGSLVIQNPTSRDTGFYRCTAKNVIGVDTKATYLHVI</sequence>
<dbReference type="InterPro" id="IPR007110">
    <property type="entry name" value="Ig-like_dom"/>
</dbReference>
<evidence type="ECO:0000256" key="1">
    <source>
        <dbReference type="ARBA" id="ARBA00022614"/>
    </source>
</evidence>
<dbReference type="SMART" id="SM00013">
    <property type="entry name" value="LRRNT"/>
    <property type="match status" value="1"/>
</dbReference>
<feature type="domain" description="Ig-like" evidence="9">
    <location>
        <begin position="1596"/>
        <end position="1688"/>
    </location>
</feature>
<protein>
    <recommendedName>
        <fullName evidence="9">Ig-like domain-containing protein</fullName>
    </recommendedName>
</protein>
<dbReference type="FunFam" id="2.60.40.10:FF:001377">
    <property type="entry name" value="Matrix remodeling associated 5"/>
    <property type="match status" value="1"/>
</dbReference>
<feature type="region of interest" description="Disordered" evidence="7">
    <location>
        <begin position="687"/>
        <end position="871"/>
    </location>
</feature>
<dbReference type="FunFam" id="2.60.40.10:FF:000032">
    <property type="entry name" value="palladin isoform X1"/>
    <property type="match status" value="1"/>
</dbReference>
<feature type="compositionally biased region" description="Polar residues" evidence="7">
    <location>
        <begin position="1073"/>
        <end position="1095"/>
    </location>
</feature>
<feature type="chain" id="PRO_5025567791" description="Ig-like domain-containing protein" evidence="8">
    <location>
        <begin position="21"/>
        <end position="2456"/>
    </location>
</feature>
<keyword evidence="2 8" id="KW-0732">Signal</keyword>
<evidence type="ECO:0000256" key="4">
    <source>
        <dbReference type="ARBA" id="ARBA00023157"/>
    </source>
</evidence>
<evidence type="ECO:0000256" key="8">
    <source>
        <dbReference type="SAM" id="SignalP"/>
    </source>
</evidence>
<evidence type="ECO:0000256" key="6">
    <source>
        <dbReference type="ARBA" id="ARBA00023319"/>
    </source>
</evidence>
<feature type="region of interest" description="Disordered" evidence="7">
    <location>
        <begin position="883"/>
        <end position="997"/>
    </location>
</feature>
<reference evidence="10" key="1">
    <citation type="submission" date="2021-04" db="EMBL/GenBank/DDBJ databases">
        <authorList>
            <consortium name="Wellcome Sanger Institute Data Sharing"/>
        </authorList>
    </citation>
    <scope>NUCLEOTIDE SEQUENCE [LARGE SCALE GENOMIC DNA]</scope>
</reference>
<keyword evidence="11" id="KW-1185">Reference proteome</keyword>
<feature type="domain" description="Ig-like" evidence="9">
    <location>
        <begin position="586"/>
        <end position="690"/>
    </location>
</feature>
<dbReference type="Gene3D" id="3.80.10.10">
    <property type="entry name" value="Ribonuclease Inhibitor"/>
    <property type="match status" value="2"/>
</dbReference>
<dbReference type="InterPro" id="IPR001611">
    <property type="entry name" value="Leu-rich_rpt"/>
</dbReference>
<evidence type="ECO:0000313" key="10">
    <source>
        <dbReference type="Ensembl" id="ENSENLP00000053226.1"/>
    </source>
</evidence>
<dbReference type="SMART" id="SM00409">
    <property type="entry name" value="IG"/>
    <property type="match status" value="10"/>
</dbReference>
<dbReference type="SMART" id="SM00082">
    <property type="entry name" value="LRRCT"/>
    <property type="match status" value="1"/>
</dbReference>
<feature type="compositionally biased region" description="Basic residues" evidence="7">
    <location>
        <begin position="986"/>
        <end position="997"/>
    </location>
</feature>
<organism evidence="10 11">
    <name type="scientific">Echeneis naucrates</name>
    <name type="common">Live sharksucker</name>
    <dbReference type="NCBI Taxonomy" id="173247"/>
    <lineage>
        <taxon>Eukaryota</taxon>
        <taxon>Metazoa</taxon>
        <taxon>Chordata</taxon>
        <taxon>Craniata</taxon>
        <taxon>Vertebrata</taxon>
        <taxon>Euteleostomi</taxon>
        <taxon>Actinopterygii</taxon>
        <taxon>Neopterygii</taxon>
        <taxon>Teleostei</taxon>
        <taxon>Neoteleostei</taxon>
        <taxon>Acanthomorphata</taxon>
        <taxon>Carangaria</taxon>
        <taxon>Carangiformes</taxon>
        <taxon>Echeneidae</taxon>
        <taxon>Echeneis</taxon>
    </lineage>
</organism>
<evidence type="ECO:0000256" key="2">
    <source>
        <dbReference type="ARBA" id="ARBA00022729"/>
    </source>
</evidence>
<dbReference type="Pfam" id="PF13927">
    <property type="entry name" value="Ig_3"/>
    <property type="match status" value="5"/>
</dbReference>
<keyword evidence="6" id="KW-0393">Immunoglobulin domain</keyword>
<feature type="compositionally biased region" description="Basic and acidic residues" evidence="7">
    <location>
        <begin position="837"/>
        <end position="858"/>
    </location>
</feature>
<dbReference type="PROSITE" id="PS51450">
    <property type="entry name" value="LRR"/>
    <property type="match status" value="2"/>
</dbReference>
<dbReference type="InParanoid" id="A0A665XBN1"/>
<dbReference type="InterPro" id="IPR050467">
    <property type="entry name" value="LRFN"/>
</dbReference>
<feature type="domain" description="Ig-like" evidence="9">
    <location>
        <begin position="1887"/>
        <end position="1985"/>
    </location>
</feature>
<evidence type="ECO:0000256" key="5">
    <source>
        <dbReference type="ARBA" id="ARBA00023180"/>
    </source>
</evidence>
<feature type="compositionally biased region" description="Basic and acidic residues" evidence="7">
    <location>
        <begin position="892"/>
        <end position="908"/>
    </location>
</feature>
<feature type="domain" description="Ig-like" evidence="9">
    <location>
        <begin position="1787"/>
        <end position="1882"/>
    </location>
</feature>
<feature type="domain" description="Ig-like" evidence="9">
    <location>
        <begin position="2097"/>
        <end position="2175"/>
    </location>
</feature>
<feature type="region of interest" description="Disordered" evidence="7">
    <location>
        <begin position="1207"/>
        <end position="1226"/>
    </location>
</feature>
<dbReference type="InterPro" id="IPR036179">
    <property type="entry name" value="Ig-like_dom_sf"/>
</dbReference>
<feature type="region of interest" description="Disordered" evidence="7">
    <location>
        <begin position="2235"/>
        <end position="2261"/>
    </location>
</feature>
<dbReference type="PANTHER" id="PTHR45842">
    <property type="entry name" value="SYNAPTIC ADHESION-LIKE MOLECULE SALM"/>
    <property type="match status" value="1"/>
</dbReference>
<reference evidence="10" key="3">
    <citation type="submission" date="2025-09" db="UniProtKB">
        <authorList>
            <consortium name="Ensembl"/>
        </authorList>
    </citation>
    <scope>IDENTIFICATION</scope>
</reference>
<feature type="region of interest" description="Disordered" evidence="7">
    <location>
        <begin position="1073"/>
        <end position="1102"/>
    </location>
</feature>
<feature type="region of interest" description="Disordered" evidence="7">
    <location>
        <begin position="1295"/>
        <end position="1397"/>
    </location>
</feature>
<dbReference type="InterPro" id="IPR000483">
    <property type="entry name" value="Cys-rich_flank_reg_C"/>
</dbReference>
<evidence type="ECO:0000256" key="7">
    <source>
        <dbReference type="SAM" id="MobiDB-lite"/>
    </source>
</evidence>
<keyword evidence="1" id="KW-0433">Leucine-rich repeat</keyword>
<feature type="domain" description="Ig-like" evidence="9">
    <location>
        <begin position="1991"/>
        <end position="2086"/>
    </location>
</feature>
<evidence type="ECO:0000259" key="9">
    <source>
        <dbReference type="PROSITE" id="PS50835"/>
    </source>
</evidence>
<feature type="domain" description="Ig-like" evidence="9">
    <location>
        <begin position="496"/>
        <end position="577"/>
    </location>
</feature>
<keyword evidence="4" id="KW-1015">Disulfide bond</keyword>
<feature type="compositionally biased region" description="Acidic residues" evidence="7">
    <location>
        <begin position="726"/>
        <end position="735"/>
    </location>
</feature>
<feature type="compositionally biased region" description="Polar residues" evidence="7">
    <location>
        <begin position="909"/>
        <end position="920"/>
    </location>
</feature>
<keyword evidence="5" id="KW-0325">Glycoprotein</keyword>
<gene>
    <name evidence="10" type="primary">LOC115062052</name>
</gene>
<evidence type="ECO:0000313" key="11">
    <source>
        <dbReference type="Proteomes" id="UP000472264"/>
    </source>
</evidence>
<feature type="region of interest" description="Disordered" evidence="7">
    <location>
        <begin position="1012"/>
        <end position="1036"/>
    </location>
</feature>
<feature type="compositionally biased region" description="Polar residues" evidence="7">
    <location>
        <begin position="928"/>
        <end position="937"/>
    </location>
</feature>
<feature type="domain" description="Ig-like" evidence="9">
    <location>
        <begin position="2259"/>
        <end position="2348"/>
    </location>
</feature>
<dbReference type="InterPro" id="IPR013783">
    <property type="entry name" value="Ig-like_fold"/>
</dbReference>
<dbReference type="Ensembl" id="ENSENLT00000054497.1">
    <property type="protein sequence ID" value="ENSENLP00000053226.1"/>
    <property type="gene ID" value="ENSENLG00000022214.1"/>
</dbReference>
<feature type="compositionally biased region" description="Polar residues" evidence="7">
    <location>
        <begin position="1027"/>
        <end position="1036"/>
    </location>
</feature>
<accession>A0A665XBN1</accession>
<keyword evidence="3" id="KW-0677">Repeat</keyword>
<reference evidence="10" key="2">
    <citation type="submission" date="2025-08" db="UniProtKB">
        <authorList>
            <consortium name="Ensembl"/>
        </authorList>
    </citation>
    <scope>IDENTIFICATION</scope>
</reference>
<dbReference type="Gene3D" id="2.60.40.10">
    <property type="entry name" value="Immunoglobulins"/>
    <property type="match status" value="10"/>
</dbReference>
<dbReference type="SMART" id="SM00408">
    <property type="entry name" value="IGc2"/>
    <property type="match status" value="10"/>
</dbReference>
<dbReference type="PANTHER" id="PTHR45842:SF25">
    <property type="entry name" value="CARBOXYPEPTIDASE N SUBUNIT 2-LIKE"/>
    <property type="match status" value="1"/>
</dbReference>
<dbReference type="SMART" id="SM00369">
    <property type="entry name" value="LRR_TYP"/>
    <property type="match status" value="5"/>
</dbReference>
<feature type="compositionally biased region" description="Polar residues" evidence="7">
    <location>
        <begin position="818"/>
        <end position="830"/>
    </location>
</feature>
<dbReference type="InterPro" id="IPR032675">
    <property type="entry name" value="LRR_dom_sf"/>
</dbReference>
<dbReference type="SUPFAM" id="SSF48726">
    <property type="entry name" value="Immunoglobulin"/>
    <property type="match status" value="10"/>
</dbReference>
<dbReference type="InterPro" id="IPR013106">
    <property type="entry name" value="Ig_V-set"/>
</dbReference>
<dbReference type="Proteomes" id="UP000472264">
    <property type="component" value="Chromosome 21"/>
</dbReference>
<name>A0A665XBN1_ECHNA</name>
<dbReference type="InterPro" id="IPR003599">
    <property type="entry name" value="Ig_sub"/>
</dbReference>